<gene>
    <name evidence="3" type="ORF">NVS89_06755</name>
</gene>
<feature type="transmembrane region" description="Helical" evidence="1">
    <location>
        <begin position="319"/>
        <end position="341"/>
    </location>
</feature>
<keyword evidence="1" id="KW-1133">Transmembrane helix</keyword>
<dbReference type="EMBL" id="JANTHZ010000002">
    <property type="protein sequence ID" value="MCS0494793.1"/>
    <property type="molecule type" value="Genomic_DNA"/>
</dbReference>
<feature type="domain" description="DUF112" evidence="2">
    <location>
        <begin position="20"/>
        <end position="438"/>
    </location>
</feature>
<feature type="transmembrane region" description="Helical" evidence="1">
    <location>
        <begin position="15"/>
        <end position="36"/>
    </location>
</feature>
<dbReference type="RefSeq" id="WP_258731833.1">
    <property type="nucleotide sequence ID" value="NZ_JANTHY010000002.1"/>
</dbReference>
<keyword evidence="4" id="KW-1185">Reference proteome</keyword>
<proteinExistence type="predicted"/>
<feature type="transmembrane region" description="Helical" evidence="1">
    <location>
        <begin position="252"/>
        <end position="278"/>
    </location>
</feature>
<evidence type="ECO:0000256" key="1">
    <source>
        <dbReference type="SAM" id="Phobius"/>
    </source>
</evidence>
<dbReference type="AlphaFoldDB" id="A0A9X2PEQ1"/>
<feature type="transmembrane region" description="Helical" evidence="1">
    <location>
        <begin position="147"/>
        <end position="164"/>
    </location>
</feature>
<feature type="transmembrane region" description="Helical" evidence="1">
    <location>
        <begin position="108"/>
        <end position="135"/>
    </location>
</feature>
<dbReference type="Pfam" id="PF01970">
    <property type="entry name" value="TctA"/>
    <property type="match status" value="1"/>
</dbReference>
<reference evidence="3" key="1">
    <citation type="submission" date="2022-08" db="EMBL/GenBank/DDBJ databases">
        <authorList>
            <person name="Li F."/>
        </authorList>
    </citation>
    <scope>NUCLEOTIDE SEQUENCE</scope>
    <source>
        <strain evidence="3">MQZ15Z-1</strain>
    </source>
</reference>
<keyword evidence="1" id="KW-0472">Membrane</keyword>
<evidence type="ECO:0000259" key="2">
    <source>
        <dbReference type="Pfam" id="PF01970"/>
    </source>
</evidence>
<dbReference type="Proteomes" id="UP001151088">
    <property type="component" value="Unassembled WGS sequence"/>
</dbReference>
<sequence length="507" mass="53199">MDSFYAIMGGFSSALTFWNIVYCAFGVTLGTVIGLLPGLGSSTGVALLLPLTLGLDPLAAMILLAGIYYGAQYGGTISSVLVATPGEASSVPTVLDGYKLARQGRGGAALAVAAIASFLAGTISIVFLSVLLVPLAQIALKFGPPETFALMLFGIISVVGLASGDRFKGFAMAATGVLISTIGIDAMTGTARFTFGFTELLNGFDFLYVVIGLFAINEVLKAVGTGQPEPLRTRFRDMIVTREDMRRSAMPIFRGGLLGFFFGIIPGAGATLASFFSYDIERRIARKKGIMLGTGRIEGVAGPEAANNSSVNGSFIPTLALGIPGSATTAILLGGFLLFGIQPGPLLVREQPSLVWGLVASFYVGNVLLLILNLPLAPVFALMLRFRYCFLYPGILVVSILGAYSLENDLFGIWIVIGSAALGLGLTSYGYPAAPLILGLVLGRPLETSLVQTSSMGTGSLLFFFERPIAVVLLALSLASVIVPPLMAHLDRQRKARSDQALARPSR</sequence>
<name>A0A9X2PEQ1_9HYPH</name>
<evidence type="ECO:0000313" key="4">
    <source>
        <dbReference type="Proteomes" id="UP001151088"/>
    </source>
</evidence>
<comment type="caution">
    <text evidence="3">The sequence shown here is derived from an EMBL/GenBank/DDBJ whole genome shotgun (WGS) entry which is preliminary data.</text>
</comment>
<feature type="transmembrane region" description="Helical" evidence="1">
    <location>
        <begin position="48"/>
        <end position="71"/>
    </location>
</feature>
<dbReference type="InterPro" id="IPR002823">
    <property type="entry name" value="DUF112_TM"/>
</dbReference>
<feature type="transmembrane region" description="Helical" evidence="1">
    <location>
        <begin position="471"/>
        <end position="490"/>
    </location>
</feature>
<feature type="transmembrane region" description="Helical" evidence="1">
    <location>
        <begin position="170"/>
        <end position="188"/>
    </location>
</feature>
<keyword evidence="1" id="KW-0812">Transmembrane</keyword>
<feature type="transmembrane region" description="Helical" evidence="1">
    <location>
        <begin position="388"/>
        <end position="406"/>
    </location>
</feature>
<accession>A0A9X2PEQ1</accession>
<feature type="transmembrane region" description="Helical" evidence="1">
    <location>
        <begin position="353"/>
        <end position="376"/>
    </location>
</feature>
<evidence type="ECO:0000313" key="3">
    <source>
        <dbReference type="EMBL" id="MCS0494793.1"/>
    </source>
</evidence>
<dbReference type="PANTHER" id="PTHR35342">
    <property type="entry name" value="TRICARBOXYLIC TRANSPORT PROTEIN"/>
    <property type="match status" value="1"/>
</dbReference>
<feature type="transmembrane region" description="Helical" evidence="1">
    <location>
        <begin position="412"/>
        <end position="434"/>
    </location>
</feature>
<protein>
    <submittedName>
        <fullName evidence="3">Tripartite tricarboxylate transporter permease</fullName>
    </submittedName>
</protein>
<organism evidence="3 4">
    <name type="scientific">Ancylobacter mangrovi</name>
    <dbReference type="NCBI Taxonomy" id="2972472"/>
    <lineage>
        <taxon>Bacteria</taxon>
        <taxon>Pseudomonadati</taxon>
        <taxon>Pseudomonadota</taxon>
        <taxon>Alphaproteobacteria</taxon>
        <taxon>Hyphomicrobiales</taxon>
        <taxon>Xanthobacteraceae</taxon>
        <taxon>Ancylobacter</taxon>
    </lineage>
</organism>
<feature type="transmembrane region" description="Helical" evidence="1">
    <location>
        <begin position="200"/>
        <end position="220"/>
    </location>
</feature>
<dbReference type="PANTHER" id="PTHR35342:SF5">
    <property type="entry name" value="TRICARBOXYLIC TRANSPORT PROTEIN"/>
    <property type="match status" value="1"/>
</dbReference>